<feature type="domain" description="Glycosyltransferase 2-like" evidence="4">
    <location>
        <begin position="8"/>
        <end position="99"/>
    </location>
</feature>
<feature type="non-terminal residue" evidence="5">
    <location>
        <position position="100"/>
    </location>
</feature>
<organism evidence="5">
    <name type="scientific">marine metagenome</name>
    <dbReference type="NCBI Taxonomy" id="408172"/>
    <lineage>
        <taxon>unclassified sequences</taxon>
        <taxon>metagenomes</taxon>
        <taxon>ecological metagenomes</taxon>
    </lineage>
</organism>
<dbReference type="AlphaFoldDB" id="A0A382Y6P8"/>
<accession>A0A382Y6P8</accession>
<name>A0A382Y6P8_9ZZZZ</name>
<evidence type="ECO:0000256" key="2">
    <source>
        <dbReference type="ARBA" id="ARBA00022676"/>
    </source>
</evidence>
<evidence type="ECO:0000256" key="3">
    <source>
        <dbReference type="ARBA" id="ARBA00022679"/>
    </source>
</evidence>
<proteinExistence type="inferred from homology"/>
<sequence length="100" mass="10776">MPPSPRVSVVLPVRDAVGTVSESIESILSQSESDLELIIVDDGSVDETRDILRHYAAKDKRVRILSSDGLGIVAALNLGIEESQGAYVARMDADDVSHEE</sequence>
<evidence type="ECO:0000313" key="5">
    <source>
        <dbReference type="EMBL" id="SVD78894.1"/>
    </source>
</evidence>
<reference evidence="5" key="1">
    <citation type="submission" date="2018-05" db="EMBL/GenBank/DDBJ databases">
        <authorList>
            <person name="Lanie J.A."/>
            <person name="Ng W.-L."/>
            <person name="Kazmierczak K.M."/>
            <person name="Andrzejewski T.M."/>
            <person name="Davidsen T.M."/>
            <person name="Wayne K.J."/>
            <person name="Tettelin H."/>
            <person name="Glass J.I."/>
            <person name="Rusch D."/>
            <person name="Podicherti R."/>
            <person name="Tsui H.-C.T."/>
            <person name="Winkler M.E."/>
        </authorList>
    </citation>
    <scope>NUCLEOTIDE SEQUENCE</scope>
</reference>
<dbReference type="PANTHER" id="PTHR43685">
    <property type="entry name" value="GLYCOSYLTRANSFERASE"/>
    <property type="match status" value="1"/>
</dbReference>
<protein>
    <recommendedName>
        <fullName evidence="4">Glycosyltransferase 2-like domain-containing protein</fullName>
    </recommendedName>
</protein>
<dbReference type="InterPro" id="IPR029044">
    <property type="entry name" value="Nucleotide-diphossugar_trans"/>
</dbReference>
<dbReference type="GO" id="GO:0016757">
    <property type="term" value="F:glycosyltransferase activity"/>
    <property type="evidence" value="ECO:0007669"/>
    <property type="project" value="UniProtKB-KW"/>
</dbReference>
<dbReference type="EMBL" id="UINC01173349">
    <property type="protein sequence ID" value="SVD78894.1"/>
    <property type="molecule type" value="Genomic_DNA"/>
</dbReference>
<comment type="similarity">
    <text evidence="1">Belongs to the glycosyltransferase 2 family.</text>
</comment>
<evidence type="ECO:0000256" key="1">
    <source>
        <dbReference type="ARBA" id="ARBA00006739"/>
    </source>
</evidence>
<dbReference type="PANTHER" id="PTHR43685:SF5">
    <property type="entry name" value="GLYCOSYLTRANSFERASE EPSE-RELATED"/>
    <property type="match status" value="1"/>
</dbReference>
<dbReference type="CDD" id="cd00761">
    <property type="entry name" value="Glyco_tranf_GTA_type"/>
    <property type="match status" value="1"/>
</dbReference>
<dbReference type="SUPFAM" id="SSF53448">
    <property type="entry name" value="Nucleotide-diphospho-sugar transferases"/>
    <property type="match status" value="1"/>
</dbReference>
<gene>
    <name evidence="5" type="ORF">METZ01_LOCUS431748</name>
</gene>
<dbReference type="InterPro" id="IPR001173">
    <property type="entry name" value="Glyco_trans_2-like"/>
</dbReference>
<keyword evidence="2" id="KW-0328">Glycosyltransferase</keyword>
<dbReference type="Pfam" id="PF00535">
    <property type="entry name" value="Glycos_transf_2"/>
    <property type="match status" value="1"/>
</dbReference>
<dbReference type="InterPro" id="IPR050834">
    <property type="entry name" value="Glycosyltransf_2"/>
</dbReference>
<keyword evidence="3" id="KW-0808">Transferase</keyword>
<evidence type="ECO:0000259" key="4">
    <source>
        <dbReference type="Pfam" id="PF00535"/>
    </source>
</evidence>
<dbReference type="Gene3D" id="3.90.550.10">
    <property type="entry name" value="Spore Coat Polysaccharide Biosynthesis Protein SpsA, Chain A"/>
    <property type="match status" value="1"/>
</dbReference>